<gene>
    <name evidence="1" type="ORF">S06H3_17109</name>
</gene>
<accession>X1MEA6</accession>
<reference evidence="1" key="1">
    <citation type="journal article" date="2014" name="Front. Microbiol.">
        <title>High frequency of phylogenetically diverse reductive dehalogenase-homologous genes in deep subseafloor sedimentary metagenomes.</title>
        <authorList>
            <person name="Kawai M."/>
            <person name="Futagami T."/>
            <person name="Toyoda A."/>
            <person name="Takaki Y."/>
            <person name="Nishi S."/>
            <person name="Hori S."/>
            <person name="Arai W."/>
            <person name="Tsubouchi T."/>
            <person name="Morono Y."/>
            <person name="Uchiyama I."/>
            <person name="Ito T."/>
            <person name="Fujiyama A."/>
            <person name="Inagaki F."/>
            <person name="Takami H."/>
        </authorList>
    </citation>
    <scope>NUCLEOTIDE SEQUENCE</scope>
    <source>
        <strain evidence="1">Expedition CK06-06</strain>
    </source>
</reference>
<feature type="non-terminal residue" evidence="1">
    <location>
        <position position="1"/>
    </location>
</feature>
<dbReference type="EMBL" id="BARV01008522">
    <property type="protein sequence ID" value="GAI04709.1"/>
    <property type="molecule type" value="Genomic_DNA"/>
</dbReference>
<organism evidence="1">
    <name type="scientific">marine sediment metagenome</name>
    <dbReference type="NCBI Taxonomy" id="412755"/>
    <lineage>
        <taxon>unclassified sequences</taxon>
        <taxon>metagenomes</taxon>
        <taxon>ecological metagenomes</taxon>
    </lineage>
</organism>
<dbReference type="InterPro" id="IPR024227">
    <property type="entry name" value="DUF3795"/>
</dbReference>
<name>X1MEA6_9ZZZZ</name>
<dbReference type="AlphaFoldDB" id="X1MEA6"/>
<protein>
    <recommendedName>
        <fullName evidence="2">DUF3795 domain-containing protein</fullName>
    </recommendedName>
</protein>
<comment type="caution">
    <text evidence="1">The sequence shown here is derived from an EMBL/GenBank/DDBJ whole genome shotgun (WGS) entry which is preliminary data.</text>
</comment>
<evidence type="ECO:0000313" key="1">
    <source>
        <dbReference type="EMBL" id="GAI04709.1"/>
    </source>
</evidence>
<proteinExistence type="predicted"/>
<evidence type="ECO:0008006" key="2">
    <source>
        <dbReference type="Google" id="ProtNLM"/>
    </source>
</evidence>
<dbReference type="Pfam" id="PF12675">
    <property type="entry name" value="DUF3795"/>
    <property type="match status" value="1"/>
</dbReference>
<sequence length="108" mass="12774">RNLKHGCEGCRIQDKNCSWIKKDCALVRKKQIEFCFECEDFPCANLMKLDQRHLRNDKVSLVDNLLRIKEIGAKQWLKEQEDKWRCPKCGGNICIIDRECYDCGHEID</sequence>